<proteinExistence type="predicted"/>
<evidence type="ECO:0000256" key="1">
    <source>
        <dbReference type="SAM" id="MobiDB-lite"/>
    </source>
</evidence>
<comment type="caution">
    <text evidence="2">The sequence shown here is derived from an EMBL/GenBank/DDBJ whole genome shotgun (WGS) entry which is preliminary data.</text>
</comment>
<dbReference type="AlphaFoldDB" id="A0A2W5QG20"/>
<accession>A0A2W5QG20</accession>
<organism evidence="2 3">
    <name type="scientific">Rhodovulum sulfidophilum</name>
    <name type="common">Rhodobacter sulfidophilus</name>
    <dbReference type="NCBI Taxonomy" id="35806"/>
    <lineage>
        <taxon>Bacteria</taxon>
        <taxon>Pseudomonadati</taxon>
        <taxon>Pseudomonadota</taxon>
        <taxon>Alphaproteobacteria</taxon>
        <taxon>Rhodobacterales</taxon>
        <taxon>Paracoccaceae</taxon>
        <taxon>Rhodovulum</taxon>
    </lineage>
</organism>
<sequence length="139" mass="14830">MALMTDGLLLAATLFAGAYCWVLARRVDALRDLDRGLGGAIVRLTRQIELARATLDEARASTREGRQDLAQLSARAETAAGQLRLLLAAVNDPNADAARAPGPAERRAPAAPRPRAPLRPDKGEEEILATLRALAGDRD</sequence>
<gene>
    <name evidence="2" type="ORF">DI556_07595</name>
</gene>
<evidence type="ECO:0000313" key="2">
    <source>
        <dbReference type="EMBL" id="PZQ50410.1"/>
    </source>
</evidence>
<protein>
    <submittedName>
        <fullName evidence="2">Uncharacterized protein</fullName>
    </submittedName>
</protein>
<dbReference type="Proteomes" id="UP000249185">
    <property type="component" value="Unassembled WGS sequence"/>
</dbReference>
<evidence type="ECO:0000313" key="3">
    <source>
        <dbReference type="Proteomes" id="UP000249185"/>
    </source>
</evidence>
<name>A0A2W5QG20_RHOSU</name>
<dbReference type="EMBL" id="QFPW01000004">
    <property type="protein sequence ID" value="PZQ50410.1"/>
    <property type="molecule type" value="Genomic_DNA"/>
</dbReference>
<reference evidence="2 3" key="1">
    <citation type="submission" date="2017-08" db="EMBL/GenBank/DDBJ databases">
        <title>Infants hospitalized years apart are colonized by the same room-sourced microbial strains.</title>
        <authorList>
            <person name="Brooks B."/>
            <person name="Olm M.R."/>
            <person name="Firek B.A."/>
            <person name="Baker R."/>
            <person name="Thomas B.C."/>
            <person name="Morowitz M.J."/>
            <person name="Banfield J.F."/>
        </authorList>
    </citation>
    <scope>NUCLEOTIDE SEQUENCE [LARGE SCALE GENOMIC DNA]</scope>
    <source>
        <strain evidence="2">S2_005_002_R2_34</strain>
    </source>
</reference>
<feature type="region of interest" description="Disordered" evidence="1">
    <location>
        <begin position="94"/>
        <end position="126"/>
    </location>
</feature>
<feature type="compositionally biased region" description="Low complexity" evidence="1">
    <location>
        <begin position="94"/>
        <end position="103"/>
    </location>
</feature>